<evidence type="ECO:0000256" key="8">
    <source>
        <dbReference type="RuleBase" id="RU361137"/>
    </source>
</evidence>
<comment type="subunit">
    <text evidence="2">Forms a 24-polypeptide structural core with octahedral symmetry.</text>
</comment>
<dbReference type="PANTHER" id="PTHR23151">
    <property type="entry name" value="DIHYDROLIPOAMIDE ACETYL/SUCCINYL-TRANSFERASE-RELATED"/>
    <property type="match status" value="1"/>
</dbReference>
<evidence type="ECO:0000313" key="12">
    <source>
        <dbReference type="EMBL" id="MBD1397533.1"/>
    </source>
</evidence>
<keyword evidence="4 8" id="KW-0450">Lipoyl</keyword>
<evidence type="ECO:0000256" key="5">
    <source>
        <dbReference type="ARBA" id="ARBA00023315"/>
    </source>
</evidence>
<dbReference type="SUPFAM" id="SSF47005">
    <property type="entry name" value="Peripheral subunit-binding domain of 2-oxo acid dehydrogenase complex"/>
    <property type="match status" value="1"/>
</dbReference>
<dbReference type="EMBL" id="JACXAJ010000004">
    <property type="protein sequence ID" value="MBD1397533.1"/>
    <property type="molecule type" value="Genomic_DNA"/>
</dbReference>
<dbReference type="Gene3D" id="4.10.320.10">
    <property type="entry name" value="E3-binding domain"/>
    <property type="match status" value="1"/>
</dbReference>
<feature type="domain" description="Peripheral subunit-binding (PSBD)" evidence="11">
    <location>
        <begin position="263"/>
        <end position="300"/>
    </location>
</feature>
<comment type="caution">
    <text evidence="12">The sequence shown here is derived from an EMBL/GenBank/DDBJ whole genome shotgun (WGS) entry which is preliminary data.</text>
</comment>
<dbReference type="InterPro" id="IPR036625">
    <property type="entry name" value="E3-bd_dom_sf"/>
</dbReference>
<comment type="similarity">
    <text evidence="1 8">Belongs to the 2-oxoacid dehydrogenase family.</text>
</comment>
<dbReference type="PROSITE" id="PS51826">
    <property type="entry name" value="PSBD"/>
    <property type="match status" value="1"/>
</dbReference>
<dbReference type="Gene3D" id="2.40.50.100">
    <property type="match status" value="2"/>
</dbReference>
<dbReference type="InterPro" id="IPR023213">
    <property type="entry name" value="CAT-like_dom_sf"/>
</dbReference>
<dbReference type="NCBIfam" id="TIGR01349">
    <property type="entry name" value="PDHac_trf_mito"/>
    <property type="match status" value="1"/>
</dbReference>
<dbReference type="SUPFAM" id="SSF52777">
    <property type="entry name" value="CoA-dependent acyltransferases"/>
    <property type="match status" value="1"/>
</dbReference>
<dbReference type="InterPro" id="IPR011053">
    <property type="entry name" value="Single_hybrid_motif"/>
</dbReference>
<comment type="function">
    <text evidence="6">The pyruvate dehydrogenase complex catalyzes the overall conversion of pyruvate to acetyl-CoA and CO(2). It contains multiple copies of three enzymatic components: pyruvate dehydrogenase (E1), dihydrolipoamide acetyltransferase (E2) and lipoamide dehydrogenase (E3).</text>
</comment>
<dbReference type="SUPFAM" id="SSF51230">
    <property type="entry name" value="Single hybrid motif"/>
    <property type="match status" value="2"/>
</dbReference>
<evidence type="ECO:0000256" key="2">
    <source>
        <dbReference type="ARBA" id="ARBA00011484"/>
    </source>
</evidence>
<evidence type="ECO:0000313" key="13">
    <source>
        <dbReference type="Proteomes" id="UP000625551"/>
    </source>
</evidence>
<dbReference type="InterPro" id="IPR000089">
    <property type="entry name" value="Biotin_lipoyl"/>
</dbReference>
<dbReference type="Gene3D" id="3.30.559.10">
    <property type="entry name" value="Chloramphenicol acetyltransferase-like domain"/>
    <property type="match status" value="1"/>
</dbReference>
<dbReference type="Proteomes" id="UP000625551">
    <property type="component" value="Unassembled WGS sequence"/>
</dbReference>
<evidence type="ECO:0000256" key="4">
    <source>
        <dbReference type="ARBA" id="ARBA00022823"/>
    </source>
</evidence>
<dbReference type="GO" id="GO:0004742">
    <property type="term" value="F:dihydrolipoyllysine-residue acetyltransferase activity"/>
    <property type="evidence" value="ECO:0007669"/>
    <property type="project" value="UniProtKB-EC"/>
</dbReference>
<dbReference type="Pfam" id="PF00364">
    <property type="entry name" value="Biotin_lipoyl"/>
    <property type="match status" value="2"/>
</dbReference>
<dbReference type="PROSITE" id="PS50968">
    <property type="entry name" value="BIOTINYL_LIPOYL"/>
    <property type="match status" value="2"/>
</dbReference>
<name>A0ABR7XGU7_9BACT</name>
<feature type="domain" description="Lipoyl-binding" evidence="10">
    <location>
        <begin position="134"/>
        <end position="209"/>
    </location>
</feature>
<reference evidence="12 13" key="1">
    <citation type="submission" date="2020-09" db="EMBL/GenBank/DDBJ databases">
        <title>Genome sequencing and assembly of Pontibacter sp.</title>
        <authorList>
            <person name="Chhetri G."/>
        </authorList>
    </citation>
    <scope>NUCLEOTIDE SEQUENCE [LARGE SCALE GENOMIC DNA]</scope>
    <source>
        <strain evidence="12 13">JH31</strain>
    </source>
</reference>
<evidence type="ECO:0000259" key="10">
    <source>
        <dbReference type="PROSITE" id="PS50968"/>
    </source>
</evidence>
<feature type="compositionally biased region" description="Basic and acidic residues" evidence="9">
    <location>
        <begin position="96"/>
        <end position="116"/>
    </location>
</feature>
<evidence type="ECO:0000259" key="11">
    <source>
        <dbReference type="PROSITE" id="PS51826"/>
    </source>
</evidence>
<sequence length="553" mass="58882">MAEVIRMPKMSDTMTEGVIASWLKKVGDKVSSGDILAEVETDKATMELESYEDGTLLHIGPKKGDSVPVDAVIAIIGKEGEDISELLGGAGNGEKPAAKEEPKAEKKEEKKEDAPAKAEAPAAKTSVDTSNIKANVIRMPKMSDTMTEGVLVSWLKKVGDKVSSGDILAEVETDKATMELESYEDGTLLYTGVNEGDSVPIDAIIAIIGDKDADYKALLDAQASGSAEAKAETKEEAPAEEPKAEEKPEPKEEVAAEGNGRIKASPLAKKVAKEKGFNLSQIKGSGEGGRIVLRDVESFTPSAAPQKEAAKAPAAAPAAQAIPGAPAESYEEVNVSQMRKVIARRLAESKFTAPHFYLTMEIDMDKAMEARVSINEVSPVKVSFNDLVIKAAAAALRQHPAVNSSWLGDKIRYNKHINIGVAVAVEEGLLVPVVRNADYKSLSAIAAEVKDLGGKAKNKKLQPADWEGNTFTISNLGMFGIEEFTAIINPPDACIMAVGGIKQTPVVRDGQIRIGNVMKVTLSCDHRVVDGAVGSAFLQTFKNLLENPVRILV</sequence>
<evidence type="ECO:0000256" key="9">
    <source>
        <dbReference type="SAM" id="MobiDB-lite"/>
    </source>
</evidence>
<gene>
    <name evidence="12" type="ORF">H9Q13_10175</name>
</gene>
<dbReference type="PANTHER" id="PTHR23151:SF90">
    <property type="entry name" value="DIHYDROLIPOYLLYSINE-RESIDUE ACETYLTRANSFERASE COMPONENT OF PYRUVATE DEHYDROGENASE COMPLEX, MITOCHONDRIAL-RELATED"/>
    <property type="match status" value="1"/>
</dbReference>
<keyword evidence="12" id="KW-0670">Pyruvate</keyword>
<dbReference type="Pfam" id="PF00198">
    <property type="entry name" value="2-oxoacid_dh"/>
    <property type="match status" value="1"/>
</dbReference>
<dbReference type="InterPro" id="IPR001078">
    <property type="entry name" value="2-oxoacid_DH_actylTfrase"/>
</dbReference>
<keyword evidence="3 8" id="KW-0808">Transferase</keyword>
<evidence type="ECO:0000256" key="6">
    <source>
        <dbReference type="ARBA" id="ARBA00025211"/>
    </source>
</evidence>
<dbReference type="InterPro" id="IPR006257">
    <property type="entry name" value="LAT1"/>
</dbReference>
<dbReference type="InterPro" id="IPR003016">
    <property type="entry name" value="2-oxoA_DH_lipoyl-BS"/>
</dbReference>
<feature type="compositionally biased region" description="Basic and acidic residues" evidence="9">
    <location>
        <begin position="229"/>
        <end position="254"/>
    </location>
</feature>
<dbReference type="CDD" id="cd06849">
    <property type="entry name" value="lipoyl_domain"/>
    <property type="match status" value="2"/>
</dbReference>
<evidence type="ECO:0000256" key="7">
    <source>
        <dbReference type="ARBA" id="ARBA00048370"/>
    </source>
</evidence>
<feature type="region of interest" description="Disordered" evidence="9">
    <location>
        <begin position="226"/>
        <end position="262"/>
    </location>
</feature>
<evidence type="ECO:0000256" key="1">
    <source>
        <dbReference type="ARBA" id="ARBA00007317"/>
    </source>
</evidence>
<feature type="region of interest" description="Disordered" evidence="9">
    <location>
        <begin position="85"/>
        <end position="125"/>
    </location>
</feature>
<accession>A0ABR7XGU7</accession>
<dbReference type="RefSeq" id="WP_191183696.1">
    <property type="nucleotide sequence ID" value="NZ_JACXAJ010000004.1"/>
</dbReference>
<keyword evidence="5 8" id="KW-0012">Acyltransferase</keyword>
<organism evidence="12 13">
    <name type="scientific">Pontibacter aquaedesilientis</name>
    <dbReference type="NCBI Taxonomy" id="2766980"/>
    <lineage>
        <taxon>Bacteria</taxon>
        <taxon>Pseudomonadati</taxon>
        <taxon>Bacteroidota</taxon>
        <taxon>Cytophagia</taxon>
        <taxon>Cytophagales</taxon>
        <taxon>Hymenobacteraceae</taxon>
        <taxon>Pontibacter</taxon>
    </lineage>
</organism>
<dbReference type="EC" id="2.3.1.12" evidence="8"/>
<dbReference type="Pfam" id="PF02817">
    <property type="entry name" value="E3_binding"/>
    <property type="match status" value="1"/>
</dbReference>
<feature type="domain" description="Lipoyl-binding" evidence="10">
    <location>
        <begin position="2"/>
        <end position="77"/>
    </location>
</feature>
<evidence type="ECO:0000256" key="3">
    <source>
        <dbReference type="ARBA" id="ARBA00022679"/>
    </source>
</evidence>
<comment type="cofactor">
    <cofactor evidence="8">
        <name>(R)-lipoate</name>
        <dbReference type="ChEBI" id="CHEBI:83088"/>
    </cofactor>
    <text evidence="8">Binds 2 lipoyl cofactors covalently.</text>
</comment>
<dbReference type="PROSITE" id="PS00189">
    <property type="entry name" value="LIPOYL"/>
    <property type="match status" value="2"/>
</dbReference>
<dbReference type="InterPro" id="IPR004167">
    <property type="entry name" value="PSBD"/>
</dbReference>
<comment type="catalytic activity">
    <reaction evidence="7 8">
        <text>N(6)-[(R)-dihydrolipoyl]-L-lysyl-[protein] + acetyl-CoA = N(6)-[(R)-S(8)-acetyldihydrolipoyl]-L-lysyl-[protein] + CoA</text>
        <dbReference type="Rhea" id="RHEA:17017"/>
        <dbReference type="Rhea" id="RHEA-COMP:10475"/>
        <dbReference type="Rhea" id="RHEA-COMP:10478"/>
        <dbReference type="ChEBI" id="CHEBI:57287"/>
        <dbReference type="ChEBI" id="CHEBI:57288"/>
        <dbReference type="ChEBI" id="CHEBI:83100"/>
        <dbReference type="ChEBI" id="CHEBI:83111"/>
        <dbReference type="EC" id="2.3.1.12"/>
    </reaction>
</comment>
<proteinExistence type="inferred from homology"/>
<keyword evidence="13" id="KW-1185">Reference proteome</keyword>
<protein>
    <recommendedName>
        <fullName evidence="8">Acetyltransferase component of pyruvate dehydrogenase complex</fullName>
        <ecNumber evidence="8">2.3.1.12</ecNumber>
    </recommendedName>
</protein>
<dbReference type="InterPro" id="IPR045257">
    <property type="entry name" value="E2/Pdx1"/>
</dbReference>